<dbReference type="InterPro" id="IPR027417">
    <property type="entry name" value="P-loop_NTPase"/>
</dbReference>
<gene>
    <name evidence="4" type="ORF">OW763_01205</name>
</gene>
<keyword evidence="5" id="KW-1185">Reference proteome</keyword>
<dbReference type="CDD" id="cd18032">
    <property type="entry name" value="DEXHc_RE_I_III_res"/>
    <property type="match status" value="1"/>
</dbReference>
<dbReference type="InterPro" id="IPR025202">
    <property type="entry name" value="PLD-like_dom"/>
</dbReference>
<protein>
    <submittedName>
        <fullName evidence="4">DEAD/DEAH box helicase</fullName>
    </submittedName>
</protein>
<feature type="domain" description="Helicase C-terminal" evidence="3">
    <location>
        <begin position="438"/>
        <end position="592"/>
    </location>
</feature>
<evidence type="ECO:0000259" key="1">
    <source>
        <dbReference type="PROSITE" id="PS50035"/>
    </source>
</evidence>
<dbReference type="Gene3D" id="3.40.50.300">
    <property type="entry name" value="P-loop containing nucleotide triphosphate hydrolases"/>
    <property type="match status" value="2"/>
</dbReference>
<dbReference type="PROSITE" id="PS51194">
    <property type="entry name" value="HELICASE_CTER"/>
    <property type="match status" value="1"/>
</dbReference>
<comment type="caution">
    <text evidence="4">The sequence shown here is derived from an EMBL/GenBank/DDBJ whole genome shotgun (WGS) entry which is preliminary data.</text>
</comment>
<dbReference type="Gene3D" id="3.30.870.10">
    <property type="entry name" value="Endonuclease Chain A"/>
    <property type="match status" value="1"/>
</dbReference>
<dbReference type="GO" id="GO:0004386">
    <property type="term" value="F:helicase activity"/>
    <property type="evidence" value="ECO:0007669"/>
    <property type="project" value="UniProtKB-KW"/>
</dbReference>
<keyword evidence="4" id="KW-0067">ATP-binding</keyword>
<accession>A0ABT4CVG6</accession>
<dbReference type="Pfam" id="PF13091">
    <property type="entry name" value="PLDc_2"/>
    <property type="match status" value="1"/>
</dbReference>
<dbReference type="Pfam" id="PF11907">
    <property type="entry name" value="DUF3427"/>
    <property type="match status" value="1"/>
</dbReference>
<dbReference type="PANTHER" id="PTHR47396:SF1">
    <property type="entry name" value="ATP-DEPENDENT HELICASE IRC3-RELATED"/>
    <property type="match status" value="1"/>
</dbReference>
<dbReference type="InterPro" id="IPR001736">
    <property type="entry name" value="PLipase_D/transphosphatidylase"/>
</dbReference>
<keyword evidence="4" id="KW-0347">Helicase</keyword>
<evidence type="ECO:0000259" key="2">
    <source>
        <dbReference type="PROSITE" id="PS51192"/>
    </source>
</evidence>
<evidence type="ECO:0000259" key="3">
    <source>
        <dbReference type="PROSITE" id="PS51194"/>
    </source>
</evidence>
<feature type="domain" description="PLD phosphodiesterase" evidence="1">
    <location>
        <begin position="134"/>
        <end position="159"/>
    </location>
</feature>
<dbReference type="InterPro" id="IPR001650">
    <property type="entry name" value="Helicase_C-like"/>
</dbReference>
<evidence type="ECO:0000313" key="4">
    <source>
        <dbReference type="EMBL" id="MCY6482973.1"/>
    </source>
</evidence>
<keyword evidence="4" id="KW-0378">Hydrolase</keyword>
<dbReference type="Pfam" id="PF00271">
    <property type="entry name" value="Helicase_C"/>
    <property type="match status" value="1"/>
</dbReference>
<sequence length="972" mass="113844">MIKAKENIDIEKEIANLSEKTDNQIVPKDIELSDKEEWTSSNKLIVNSDKGNLLYELQKSLDECEKFYFSVAFINYSGIQLLLDKFKELEKKEIKGKIITSTYLNFTDPKALEKIKSFNNIDLKIFITDKIGFHTKAYIFENKDNYKIIIGSSNITQSALKSNVEWNTQVISKKDDYFVQDVIKEYENLWNCTEIVDDDFLNRYSSFIKELKKIEKIKKQNFINFKPITPNNMQSRAMENLARLRQHGEDRALVIAATGTGKTYMSAFDVKNFNPNKMLFIVHREEILRKAKVTYENLINDNKKSMGLYTGNIKEKDVDYLFSTIQTMSKHFNEFQENYFDYIIIDEAHHAASPSYQRVLDYFKPKFLLGMTATPERSDCENIFELFNNNVALEVRLHDALEDDLVIPFHYFGITDIDGVDLSNVNIDNITEITKRLKVNERVDFIIDKMRFYGHDGEKCKCVGFCAGVEHAEYMSAQFNKRGIRSVCLTGENSVDERAEYIKKLESDTDKLKVIFTVDIFNEGVDIPSINTALMLRPTNSPIVFIQQLGRGLRKHESKSFLTVLDFIGNHRKTFLIAIALNGARYYDKDSLRVAVATGFSNLPGCTHIQMDKISVERILEQIDGENFNAMKYLKEEYFEFKKMNQGRRPELLLDYLKYDGSPEPVRFISKEKTYLGFVAKVEKDEKLKKFLENEIFYKTMKQLSRSLPLKRIYEFSIIKYLLNNDKISFSSAKDEILKYIEYVDDDSVRHALECLNQDYYDKGQKSSNVKLFKYKNEVLYRNEEFKCLLENDTLKKYIEDIINYGLIRYEKEFEGKYYGVPHLKLYEQYQMIDAALLSNYRKIHSSFRGAGLLVNGNEYFLFVDLHKEEDIKESINYNDKFINRKYFQWQSPNNTATTSDRGKNIIFNQERNINLHLFVRKYKEIDGKVEPYIYIGKGNTVEYHGEKPITVKLVLEHEIPVKLYTEFNKKV</sequence>
<dbReference type="SMART" id="SM00487">
    <property type="entry name" value="DEXDc"/>
    <property type="match status" value="1"/>
</dbReference>
<dbReference type="InterPro" id="IPR050742">
    <property type="entry name" value="Helicase_Restrict-Modif_Enz"/>
</dbReference>
<dbReference type="PANTHER" id="PTHR47396">
    <property type="entry name" value="TYPE I RESTRICTION ENZYME ECOKI R PROTEIN"/>
    <property type="match status" value="1"/>
</dbReference>
<dbReference type="EMBL" id="JAPQER010000001">
    <property type="protein sequence ID" value="MCY6482973.1"/>
    <property type="molecule type" value="Genomic_DNA"/>
</dbReference>
<dbReference type="CDD" id="cd09204">
    <property type="entry name" value="PLDc_N_DEXD_b2"/>
    <property type="match status" value="1"/>
</dbReference>
<dbReference type="Proteomes" id="UP001078443">
    <property type="component" value="Unassembled WGS sequence"/>
</dbReference>
<dbReference type="PROSITE" id="PS50035">
    <property type="entry name" value="PLD"/>
    <property type="match status" value="1"/>
</dbReference>
<dbReference type="SUPFAM" id="SSF52540">
    <property type="entry name" value="P-loop containing nucleoside triphosphate hydrolases"/>
    <property type="match status" value="1"/>
</dbReference>
<dbReference type="SUPFAM" id="SSF56024">
    <property type="entry name" value="Phospholipase D/nuclease"/>
    <property type="match status" value="1"/>
</dbReference>
<dbReference type="InterPro" id="IPR058403">
    <property type="entry name" value="DUF8090"/>
</dbReference>
<feature type="domain" description="Helicase ATP-binding" evidence="2">
    <location>
        <begin position="243"/>
        <end position="393"/>
    </location>
</feature>
<evidence type="ECO:0000313" key="5">
    <source>
        <dbReference type="Proteomes" id="UP001078443"/>
    </source>
</evidence>
<dbReference type="CDD" id="cd18799">
    <property type="entry name" value="SF2_C_EcoAI-like"/>
    <property type="match status" value="1"/>
</dbReference>
<dbReference type="PROSITE" id="PS51192">
    <property type="entry name" value="HELICASE_ATP_BIND_1"/>
    <property type="match status" value="1"/>
</dbReference>
<dbReference type="Pfam" id="PF04851">
    <property type="entry name" value="ResIII"/>
    <property type="match status" value="1"/>
</dbReference>
<reference evidence="4" key="1">
    <citation type="submission" date="2022-12" db="EMBL/GenBank/DDBJ databases">
        <authorList>
            <person name="Wang J."/>
        </authorList>
    </citation>
    <scope>NUCLEOTIDE SEQUENCE</scope>
    <source>
        <strain evidence="4">HY-45-18</strain>
    </source>
</reference>
<dbReference type="InterPro" id="IPR014001">
    <property type="entry name" value="Helicase_ATP-bd"/>
</dbReference>
<keyword evidence="4" id="KW-0547">Nucleotide-binding</keyword>
<proteinExistence type="predicted"/>
<dbReference type="Pfam" id="PF26350">
    <property type="entry name" value="DUF8090"/>
    <property type="match status" value="1"/>
</dbReference>
<dbReference type="SMART" id="SM00490">
    <property type="entry name" value="HELICc"/>
    <property type="match status" value="1"/>
</dbReference>
<dbReference type="RefSeq" id="WP_268039240.1">
    <property type="nucleotide sequence ID" value="NZ_JAPQER010000001.1"/>
</dbReference>
<dbReference type="InterPro" id="IPR006935">
    <property type="entry name" value="Helicase/UvrB_N"/>
</dbReference>
<dbReference type="InterPro" id="IPR021835">
    <property type="entry name" value="DUF3427"/>
</dbReference>
<organism evidence="4 5">
    <name type="scientific">Clostridium aestuarii</name>
    <dbReference type="NCBI Taxonomy" id="338193"/>
    <lineage>
        <taxon>Bacteria</taxon>
        <taxon>Bacillati</taxon>
        <taxon>Bacillota</taxon>
        <taxon>Clostridia</taxon>
        <taxon>Eubacteriales</taxon>
        <taxon>Clostridiaceae</taxon>
        <taxon>Clostridium</taxon>
    </lineage>
</organism>
<name>A0ABT4CVG6_9CLOT</name>